<protein>
    <submittedName>
        <fullName evidence="1">HAD family phosphatase</fullName>
    </submittedName>
</protein>
<dbReference type="NCBIfam" id="TIGR01549">
    <property type="entry name" value="HAD-SF-IA-v1"/>
    <property type="match status" value="1"/>
</dbReference>
<dbReference type="Gene3D" id="3.40.50.1000">
    <property type="entry name" value="HAD superfamily/HAD-like"/>
    <property type="match status" value="1"/>
</dbReference>
<name>A0ABQ0B222_9FIRM</name>
<dbReference type="PANTHER" id="PTHR43611:SF3">
    <property type="entry name" value="FLAVIN MONONUCLEOTIDE HYDROLASE 1, CHLOROPLATIC"/>
    <property type="match status" value="1"/>
</dbReference>
<reference evidence="1 2" key="1">
    <citation type="submission" date="2024-04" db="EMBL/GenBank/DDBJ databases">
        <title>Defined microbial consortia suppress multidrug-resistant proinflammatory Enterobacteriaceae via ecological control.</title>
        <authorList>
            <person name="Furuichi M."/>
            <person name="Kawaguchi T."/>
            <person name="Pust M."/>
            <person name="Yasuma K."/>
            <person name="Plichta D."/>
            <person name="Hasegawa N."/>
            <person name="Ohya T."/>
            <person name="Bhattarai S."/>
            <person name="Sasajima S."/>
            <person name="Aoto Y."/>
            <person name="Tuganbaev T."/>
            <person name="Yaginuma M."/>
            <person name="Ueda M."/>
            <person name="Okahashi N."/>
            <person name="Amafuji K."/>
            <person name="Kiridooshi Y."/>
            <person name="Sugita K."/>
            <person name="Strazar M."/>
            <person name="Skelly A."/>
            <person name="Suda W."/>
            <person name="Hattori M."/>
            <person name="Nakamoto N."/>
            <person name="Caballero S."/>
            <person name="Norman J."/>
            <person name="Olle B."/>
            <person name="Tanoue T."/>
            <person name="Arita M."/>
            <person name="Bucci V."/>
            <person name="Atarashi K."/>
            <person name="Xavier R."/>
            <person name="Honda K."/>
        </authorList>
    </citation>
    <scope>NUCLEOTIDE SEQUENCE [LARGE SCALE GENOMIC DNA]</scope>
    <source>
        <strain evidence="2">f13</strain>
    </source>
</reference>
<dbReference type="PANTHER" id="PTHR43611">
    <property type="entry name" value="ALPHA-D-GLUCOSE 1-PHOSPHATE PHOSPHATASE"/>
    <property type="match status" value="1"/>
</dbReference>
<evidence type="ECO:0000313" key="2">
    <source>
        <dbReference type="Proteomes" id="UP001600894"/>
    </source>
</evidence>
<dbReference type="Gene3D" id="1.10.150.240">
    <property type="entry name" value="Putative phosphatase, domain 2"/>
    <property type="match status" value="1"/>
</dbReference>
<comment type="caution">
    <text evidence="1">The sequence shown here is derived from an EMBL/GenBank/DDBJ whole genome shotgun (WGS) entry which is preliminary data.</text>
</comment>
<dbReference type="PRINTS" id="PR00413">
    <property type="entry name" value="HADHALOGNASE"/>
</dbReference>
<dbReference type="InterPro" id="IPR023198">
    <property type="entry name" value="PGP-like_dom2"/>
</dbReference>
<dbReference type="Pfam" id="PF00702">
    <property type="entry name" value="Hydrolase"/>
    <property type="match status" value="1"/>
</dbReference>
<dbReference type="EMBL" id="BAABXL010000001">
    <property type="protein sequence ID" value="GAA6270332.1"/>
    <property type="molecule type" value="Genomic_DNA"/>
</dbReference>
<dbReference type="Proteomes" id="UP001600894">
    <property type="component" value="Unassembled WGS sequence"/>
</dbReference>
<dbReference type="CDD" id="cd02603">
    <property type="entry name" value="HAD_sEH-N_like"/>
    <property type="match status" value="1"/>
</dbReference>
<dbReference type="SUPFAM" id="SSF56784">
    <property type="entry name" value="HAD-like"/>
    <property type="match status" value="1"/>
</dbReference>
<dbReference type="InterPro" id="IPR006439">
    <property type="entry name" value="HAD-SF_hydro_IA"/>
</dbReference>
<evidence type="ECO:0000313" key="1">
    <source>
        <dbReference type="EMBL" id="GAA6270332.1"/>
    </source>
</evidence>
<dbReference type="RefSeq" id="WP_390470901.1">
    <property type="nucleotide sequence ID" value="NZ_BAABXL010000001.1"/>
</dbReference>
<dbReference type="SFLD" id="SFLDS00003">
    <property type="entry name" value="Haloacid_Dehalogenase"/>
    <property type="match status" value="1"/>
</dbReference>
<dbReference type="SFLD" id="SFLDG01129">
    <property type="entry name" value="C1.5:_HAD__Beta-PGM__Phosphata"/>
    <property type="match status" value="1"/>
</dbReference>
<dbReference type="InterPro" id="IPR036412">
    <property type="entry name" value="HAD-like_sf"/>
</dbReference>
<dbReference type="NCBIfam" id="TIGR01509">
    <property type="entry name" value="HAD-SF-IA-v3"/>
    <property type="match status" value="1"/>
</dbReference>
<keyword evidence="2" id="KW-1185">Reference proteome</keyword>
<gene>
    <name evidence="1" type="ORF">F130042H8_33920</name>
</gene>
<dbReference type="InterPro" id="IPR023214">
    <property type="entry name" value="HAD_sf"/>
</dbReference>
<organism evidence="1 2">
    <name type="scientific">Enterocloster alcoholdehydrogenati</name>
    <dbReference type="NCBI Taxonomy" id="2547410"/>
    <lineage>
        <taxon>Bacteria</taxon>
        <taxon>Bacillati</taxon>
        <taxon>Bacillota</taxon>
        <taxon>Clostridia</taxon>
        <taxon>Lachnospirales</taxon>
        <taxon>Lachnospiraceae</taxon>
        <taxon>Enterocloster</taxon>
    </lineage>
</organism>
<sequence>MIKNIVFDMGKVLVDYKEDPVCRRFCADEALIRRVCTAVFISPEWLMLDMGIISEEEGLCGMETRLDTKEEKELAKKCFLHWHEYNMQPRKGMGEVVRALKEEGYRIYLCSNASVRLLTCYKDVIPAIDCFDGVLFSAEVKCMKPQKEMYNHFFERFSLKPEECFFIDDLKRNIEGARACGMDGYCFADGDIGRLKKRLSGLNG</sequence>
<accession>A0ABQ0B222</accession>
<proteinExistence type="predicted"/>